<sequence length="339" mass="33326">MAAAALGFAGGVWGGHVASSTGGACDAVHVASGTLPTIVTIAAHGSSGSGTGSGEIVRSDGVVVTNDHVITPAVKGGKIEVLLSDGRSYDAELVGRDPQTDLAVLRIDAGDSLPTIPFSHSDAVDVGEPVVALGAPLGLSGSVTAGIVSALGREVTVPTGTGGTTVLTGVVQTDASINPGNSGGALVDCDGRLVGVNTAIATVPNANGEAGGGSVGIGFAVPVDTVRAITDELLERGKVSHPSFGLAASTVTQETAAAFDVEPGLFVESVVSGGAADKAGLRPGDLVTRLGDVTAPTTATLARLTVTSQNGDKVDAVYVREGKEHQTTITLAPLPTSAR</sequence>
<proteinExistence type="inferred from homology"/>
<dbReference type="PRINTS" id="PR00834">
    <property type="entry name" value="PROTEASES2C"/>
</dbReference>
<evidence type="ECO:0000256" key="2">
    <source>
        <dbReference type="ARBA" id="ARBA00022670"/>
    </source>
</evidence>
<dbReference type="InterPro" id="IPR001478">
    <property type="entry name" value="PDZ"/>
</dbReference>
<name>A0ABQ6I696_9MICO</name>
<evidence type="ECO:0000313" key="5">
    <source>
        <dbReference type="EMBL" id="GMA25290.1"/>
    </source>
</evidence>
<accession>A0ABQ6I696</accession>
<comment type="caution">
    <text evidence="5">The sequence shown here is derived from an EMBL/GenBank/DDBJ whole genome shotgun (WGS) entry which is preliminary data.</text>
</comment>
<dbReference type="EMBL" id="BSUK01000001">
    <property type="protein sequence ID" value="GMA25290.1"/>
    <property type="molecule type" value="Genomic_DNA"/>
</dbReference>
<dbReference type="Gene3D" id="2.40.10.10">
    <property type="entry name" value="Trypsin-like serine proteases"/>
    <property type="match status" value="2"/>
</dbReference>
<dbReference type="PANTHER" id="PTHR43343:SF3">
    <property type="entry name" value="PROTEASE DO-LIKE 8, CHLOROPLASTIC"/>
    <property type="match status" value="1"/>
</dbReference>
<dbReference type="Pfam" id="PF13180">
    <property type="entry name" value="PDZ_2"/>
    <property type="match status" value="1"/>
</dbReference>
<dbReference type="Gene3D" id="2.30.42.10">
    <property type="match status" value="1"/>
</dbReference>
<evidence type="ECO:0000259" key="4">
    <source>
        <dbReference type="PROSITE" id="PS50106"/>
    </source>
</evidence>
<feature type="domain" description="PDZ" evidence="4">
    <location>
        <begin position="233"/>
        <end position="305"/>
    </location>
</feature>
<evidence type="ECO:0000256" key="3">
    <source>
        <dbReference type="ARBA" id="ARBA00022801"/>
    </source>
</evidence>
<dbReference type="SUPFAM" id="SSF50156">
    <property type="entry name" value="PDZ domain-like"/>
    <property type="match status" value="1"/>
</dbReference>
<comment type="similarity">
    <text evidence="1">Belongs to the peptidase S1C family.</text>
</comment>
<reference evidence="6" key="1">
    <citation type="journal article" date="2019" name="Int. J. Syst. Evol. Microbiol.">
        <title>The Global Catalogue of Microorganisms (GCM) 10K type strain sequencing project: providing services to taxonomists for standard genome sequencing and annotation.</title>
        <authorList>
            <consortium name="The Broad Institute Genomics Platform"/>
            <consortium name="The Broad Institute Genome Sequencing Center for Infectious Disease"/>
            <person name="Wu L."/>
            <person name="Ma J."/>
        </authorList>
    </citation>
    <scope>NUCLEOTIDE SEQUENCE [LARGE SCALE GENOMIC DNA]</scope>
    <source>
        <strain evidence="6">NBRC 106348</strain>
    </source>
</reference>
<protein>
    <recommendedName>
        <fullName evidence="4">PDZ domain-containing protein</fullName>
    </recommendedName>
</protein>
<dbReference type="InterPro" id="IPR001940">
    <property type="entry name" value="Peptidase_S1C"/>
</dbReference>
<dbReference type="SUPFAM" id="SSF50494">
    <property type="entry name" value="Trypsin-like serine proteases"/>
    <property type="match status" value="1"/>
</dbReference>
<dbReference type="InterPro" id="IPR043504">
    <property type="entry name" value="Peptidase_S1_PA_chymotrypsin"/>
</dbReference>
<dbReference type="PANTHER" id="PTHR43343">
    <property type="entry name" value="PEPTIDASE S12"/>
    <property type="match status" value="1"/>
</dbReference>
<gene>
    <name evidence="5" type="ORF">GCM10025864_30490</name>
</gene>
<evidence type="ECO:0000256" key="1">
    <source>
        <dbReference type="ARBA" id="ARBA00010541"/>
    </source>
</evidence>
<dbReference type="SMART" id="SM00228">
    <property type="entry name" value="PDZ"/>
    <property type="match status" value="1"/>
</dbReference>
<keyword evidence="6" id="KW-1185">Reference proteome</keyword>
<keyword evidence="2" id="KW-0645">Protease</keyword>
<dbReference type="Pfam" id="PF13365">
    <property type="entry name" value="Trypsin_2"/>
    <property type="match status" value="1"/>
</dbReference>
<dbReference type="PROSITE" id="PS50106">
    <property type="entry name" value="PDZ"/>
    <property type="match status" value="1"/>
</dbReference>
<dbReference type="InterPro" id="IPR036034">
    <property type="entry name" value="PDZ_sf"/>
</dbReference>
<dbReference type="Proteomes" id="UP001157091">
    <property type="component" value="Unassembled WGS sequence"/>
</dbReference>
<dbReference type="InterPro" id="IPR051201">
    <property type="entry name" value="Chloro_Bact_Ser_Proteases"/>
</dbReference>
<evidence type="ECO:0000313" key="6">
    <source>
        <dbReference type="Proteomes" id="UP001157091"/>
    </source>
</evidence>
<dbReference type="InterPro" id="IPR009003">
    <property type="entry name" value="Peptidase_S1_PA"/>
</dbReference>
<keyword evidence="3" id="KW-0378">Hydrolase</keyword>
<organism evidence="5 6">
    <name type="scientific">Luteimicrobium album</name>
    <dbReference type="NCBI Taxonomy" id="1054550"/>
    <lineage>
        <taxon>Bacteria</taxon>
        <taxon>Bacillati</taxon>
        <taxon>Actinomycetota</taxon>
        <taxon>Actinomycetes</taxon>
        <taxon>Micrococcales</taxon>
        <taxon>Luteimicrobium</taxon>
    </lineage>
</organism>